<feature type="region of interest" description="Disordered" evidence="1">
    <location>
        <begin position="73"/>
        <end position="94"/>
    </location>
</feature>
<dbReference type="Proteomes" id="UP000593565">
    <property type="component" value="Unassembled WGS sequence"/>
</dbReference>
<keyword evidence="3" id="KW-1185">Reference proteome</keyword>
<evidence type="ECO:0000313" key="3">
    <source>
        <dbReference type="Proteomes" id="UP000593565"/>
    </source>
</evidence>
<protein>
    <submittedName>
        <fullName evidence="2">Uncharacterized protein</fullName>
    </submittedName>
</protein>
<evidence type="ECO:0000256" key="1">
    <source>
        <dbReference type="SAM" id="MobiDB-lite"/>
    </source>
</evidence>
<dbReference type="EMBL" id="JAAGNN010000015">
    <property type="protein sequence ID" value="KAF4079585.1"/>
    <property type="molecule type" value="Genomic_DNA"/>
</dbReference>
<comment type="caution">
    <text evidence="2">The sequence shown here is derived from an EMBL/GenBank/DDBJ whole genome shotgun (WGS) entry which is preliminary data.</text>
</comment>
<sequence length="94" mass="10637">MTSHTHTHTHTQINAEHEHTVYHRDTGHEAGVHYYLDQVSSLPAVSSPSQGNMHTHSHIHIWGHLAHNQNCRFVGGMGEKPENPEETNMDTVRT</sequence>
<name>A0A7J6A9K7_AMEME</name>
<evidence type="ECO:0000313" key="2">
    <source>
        <dbReference type="EMBL" id="KAF4079585.1"/>
    </source>
</evidence>
<organism evidence="2 3">
    <name type="scientific">Ameiurus melas</name>
    <name type="common">Black bullhead</name>
    <name type="synonym">Silurus melas</name>
    <dbReference type="NCBI Taxonomy" id="219545"/>
    <lineage>
        <taxon>Eukaryota</taxon>
        <taxon>Metazoa</taxon>
        <taxon>Chordata</taxon>
        <taxon>Craniata</taxon>
        <taxon>Vertebrata</taxon>
        <taxon>Euteleostomi</taxon>
        <taxon>Actinopterygii</taxon>
        <taxon>Neopterygii</taxon>
        <taxon>Teleostei</taxon>
        <taxon>Ostariophysi</taxon>
        <taxon>Siluriformes</taxon>
        <taxon>Ictaluridae</taxon>
        <taxon>Ameiurus</taxon>
    </lineage>
</organism>
<dbReference type="AlphaFoldDB" id="A0A7J6A9K7"/>
<reference evidence="2 3" key="1">
    <citation type="submission" date="2020-02" db="EMBL/GenBank/DDBJ databases">
        <title>A chromosome-scale genome assembly of the black bullhead catfish (Ameiurus melas).</title>
        <authorList>
            <person name="Wen M."/>
            <person name="Zham M."/>
            <person name="Cabau C."/>
            <person name="Klopp C."/>
            <person name="Donnadieu C."/>
            <person name="Roques C."/>
            <person name="Bouchez O."/>
            <person name="Lampietro C."/>
            <person name="Jouanno E."/>
            <person name="Herpin A."/>
            <person name="Louis A."/>
            <person name="Berthelot C."/>
            <person name="Parey E."/>
            <person name="Roest-Crollius H."/>
            <person name="Braasch I."/>
            <person name="Postlethwait J."/>
            <person name="Robinson-Rechavi M."/>
            <person name="Echchiki A."/>
            <person name="Begum T."/>
            <person name="Montfort J."/>
            <person name="Schartl M."/>
            <person name="Bobe J."/>
            <person name="Guiguen Y."/>
        </authorList>
    </citation>
    <scope>NUCLEOTIDE SEQUENCE [LARGE SCALE GENOMIC DNA]</scope>
    <source>
        <strain evidence="2">M_S1</strain>
        <tissue evidence="2">Blood</tissue>
    </source>
</reference>
<accession>A0A7J6A9K7</accession>
<gene>
    <name evidence="2" type="ORF">AMELA_G00179730</name>
</gene>
<proteinExistence type="predicted"/>